<dbReference type="Proteomes" id="UP000248349">
    <property type="component" value="Unassembled WGS sequence"/>
</dbReference>
<sequence length="58" mass="6492">MALSHSLCIYVAADNVCFVGFSRILGLSCWVWAGRFMRGGSLRPLHLRREDRVGSPLL</sequence>
<keyword evidence="1" id="KW-0812">Transmembrane</keyword>
<protein>
    <submittedName>
        <fullName evidence="2">Uncharacterized protein</fullName>
    </submittedName>
</protein>
<feature type="transmembrane region" description="Helical" evidence="1">
    <location>
        <begin position="12"/>
        <end position="33"/>
    </location>
</feature>
<gene>
    <name evidence="2" type="ORF">BP01DRAFT_90924</name>
</gene>
<keyword evidence="1" id="KW-0472">Membrane</keyword>
<organism evidence="2 3">
    <name type="scientific">Aspergillus saccharolyticus JOP 1030-1</name>
    <dbReference type="NCBI Taxonomy" id="1450539"/>
    <lineage>
        <taxon>Eukaryota</taxon>
        <taxon>Fungi</taxon>
        <taxon>Dikarya</taxon>
        <taxon>Ascomycota</taxon>
        <taxon>Pezizomycotina</taxon>
        <taxon>Eurotiomycetes</taxon>
        <taxon>Eurotiomycetidae</taxon>
        <taxon>Eurotiales</taxon>
        <taxon>Aspergillaceae</taxon>
        <taxon>Aspergillus</taxon>
        <taxon>Aspergillus subgen. Circumdati</taxon>
    </lineage>
</organism>
<dbReference type="GeneID" id="37081448"/>
<name>A0A318Z978_9EURO</name>
<dbReference type="AlphaFoldDB" id="A0A318Z978"/>
<evidence type="ECO:0000313" key="3">
    <source>
        <dbReference type="Proteomes" id="UP000248349"/>
    </source>
</evidence>
<dbReference type="EMBL" id="KZ821240">
    <property type="protein sequence ID" value="PYH43951.1"/>
    <property type="molecule type" value="Genomic_DNA"/>
</dbReference>
<dbReference type="RefSeq" id="XP_025429933.1">
    <property type="nucleotide sequence ID" value="XM_025580219.1"/>
</dbReference>
<evidence type="ECO:0000313" key="2">
    <source>
        <dbReference type="EMBL" id="PYH43951.1"/>
    </source>
</evidence>
<evidence type="ECO:0000256" key="1">
    <source>
        <dbReference type="SAM" id="Phobius"/>
    </source>
</evidence>
<keyword evidence="3" id="KW-1185">Reference proteome</keyword>
<keyword evidence="1" id="KW-1133">Transmembrane helix</keyword>
<reference evidence="2 3" key="1">
    <citation type="submission" date="2016-12" db="EMBL/GenBank/DDBJ databases">
        <title>The genomes of Aspergillus section Nigri reveals drivers in fungal speciation.</title>
        <authorList>
            <consortium name="DOE Joint Genome Institute"/>
            <person name="Vesth T.C."/>
            <person name="Nybo J."/>
            <person name="Theobald S."/>
            <person name="Brandl J."/>
            <person name="Frisvad J.C."/>
            <person name="Nielsen K.F."/>
            <person name="Lyhne E.K."/>
            <person name="Kogle M.E."/>
            <person name="Kuo A."/>
            <person name="Riley R."/>
            <person name="Clum A."/>
            <person name="Nolan M."/>
            <person name="Lipzen A."/>
            <person name="Salamov A."/>
            <person name="Henrissat B."/>
            <person name="Wiebenga A."/>
            <person name="De Vries R.P."/>
            <person name="Grigoriev I.V."/>
            <person name="Mortensen U.H."/>
            <person name="Andersen M.R."/>
            <person name="Baker S.E."/>
        </authorList>
    </citation>
    <scope>NUCLEOTIDE SEQUENCE [LARGE SCALE GENOMIC DNA]</scope>
    <source>
        <strain evidence="2 3">JOP 1030-1</strain>
    </source>
</reference>
<proteinExistence type="predicted"/>
<accession>A0A318Z978</accession>